<dbReference type="EMBL" id="KK100255">
    <property type="protein sequence ID" value="KIZ07502.1"/>
    <property type="molecule type" value="Genomic_DNA"/>
</dbReference>
<dbReference type="AlphaFoldDB" id="A0A0D2N5D1"/>
<sequence length="370" mass="38641">MEGGELTEAALGSADGGDAPVHVPEANPPVASEAPDAEPNVASAGANEEAPAVTTPEAAAPDEADSGETAAPVVDEQQEQQQQQQAGEEQQAEHAEKEHVQHQRAGQGEQAQEEQEQQHDEGHAGPDVSAEVAQDAEGESGAGKGVAEEGGNGGHQEAFDEDGELDAALAGLEPEHSEGKGAAAEVAALEGKESGAIAGNPHSDTVPALQLRRSCEERTPEDPPAEVAATAAPSHPEKATASPAEEHPGEAAHPKRHEETAVERLTQPTAMRMLKELERTQGGKTEWHIASGVTAKQKRLTPDEMTAMVERLCTVKAAAGGELGRPHAVRLVYEGVKETYVPVKEVTKQENIEYMANLYSRCQVCGATGP</sequence>
<dbReference type="GeneID" id="25726572"/>
<evidence type="ECO:0000313" key="3">
    <source>
        <dbReference type="Proteomes" id="UP000054498"/>
    </source>
</evidence>
<feature type="compositionally biased region" description="Gly residues" evidence="1">
    <location>
        <begin position="140"/>
        <end position="154"/>
    </location>
</feature>
<reference evidence="2 3" key="1">
    <citation type="journal article" date="2013" name="BMC Genomics">
        <title>Reconstruction of the lipid metabolism for the microalga Monoraphidium neglectum from its genome sequence reveals characteristics suitable for biofuel production.</title>
        <authorList>
            <person name="Bogen C."/>
            <person name="Al-Dilaimi A."/>
            <person name="Albersmeier A."/>
            <person name="Wichmann J."/>
            <person name="Grundmann M."/>
            <person name="Rupp O."/>
            <person name="Lauersen K.J."/>
            <person name="Blifernez-Klassen O."/>
            <person name="Kalinowski J."/>
            <person name="Goesmann A."/>
            <person name="Mussgnug J.H."/>
            <person name="Kruse O."/>
        </authorList>
    </citation>
    <scope>NUCLEOTIDE SEQUENCE [LARGE SCALE GENOMIC DNA]</scope>
    <source>
        <strain evidence="2 3">SAG 48.87</strain>
    </source>
</reference>
<evidence type="ECO:0000313" key="2">
    <source>
        <dbReference type="EMBL" id="KIZ07502.1"/>
    </source>
</evidence>
<dbReference type="KEGG" id="mng:MNEG_0454"/>
<keyword evidence="3" id="KW-1185">Reference proteome</keyword>
<feature type="region of interest" description="Disordered" evidence="1">
    <location>
        <begin position="1"/>
        <end position="260"/>
    </location>
</feature>
<dbReference type="RefSeq" id="XP_013906521.1">
    <property type="nucleotide sequence ID" value="XM_014051067.1"/>
</dbReference>
<feature type="compositionally biased region" description="Low complexity" evidence="1">
    <location>
        <begin position="46"/>
        <end position="59"/>
    </location>
</feature>
<feature type="compositionally biased region" description="Basic and acidic residues" evidence="1">
    <location>
        <begin position="91"/>
        <end position="101"/>
    </location>
</feature>
<gene>
    <name evidence="2" type="ORF">MNEG_0454</name>
</gene>
<organism evidence="2 3">
    <name type="scientific">Monoraphidium neglectum</name>
    <dbReference type="NCBI Taxonomy" id="145388"/>
    <lineage>
        <taxon>Eukaryota</taxon>
        <taxon>Viridiplantae</taxon>
        <taxon>Chlorophyta</taxon>
        <taxon>core chlorophytes</taxon>
        <taxon>Chlorophyceae</taxon>
        <taxon>CS clade</taxon>
        <taxon>Sphaeropleales</taxon>
        <taxon>Selenastraceae</taxon>
        <taxon>Monoraphidium</taxon>
    </lineage>
</organism>
<dbReference type="STRING" id="145388.A0A0D2N5D1"/>
<protein>
    <submittedName>
        <fullName evidence="2">Uncharacterized protein</fullName>
    </submittedName>
</protein>
<dbReference type="Proteomes" id="UP000054498">
    <property type="component" value="Unassembled WGS sequence"/>
</dbReference>
<feature type="compositionally biased region" description="Low complexity" evidence="1">
    <location>
        <begin position="79"/>
        <end position="89"/>
    </location>
</feature>
<evidence type="ECO:0000256" key="1">
    <source>
        <dbReference type="SAM" id="MobiDB-lite"/>
    </source>
</evidence>
<dbReference type="OrthoDB" id="541588at2759"/>
<name>A0A0D2N5D1_9CHLO</name>
<accession>A0A0D2N5D1</accession>
<feature type="compositionally biased region" description="Basic and acidic residues" evidence="1">
    <location>
        <begin position="244"/>
        <end position="260"/>
    </location>
</feature>
<proteinExistence type="predicted"/>